<reference evidence="3" key="1">
    <citation type="submission" date="2019-10" db="EMBL/GenBank/DDBJ databases">
        <title>Complete Genome Sequence of Bradyrhizobium betae type strain PL7HG1T.</title>
        <authorList>
            <person name="Bromfield E.S.P."/>
            <person name="Cloutier S."/>
        </authorList>
    </citation>
    <scope>NUCLEOTIDE SEQUENCE [LARGE SCALE GENOMIC DNA]</scope>
    <source>
        <strain evidence="3">PL7HG1</strain>
    </source>
</reference>
<dbReference type="KEGG" id="bbet:F8237_17645"/>
<dbReference type="Pfam" id="PF20339">
    <property type="entry name" value="DUF6634"/>
    <property type="match status" value="1"/>
</dbReference>
<name>A0A5P6P6R3_9BRAD</name>
<evidence type="ECO:0000313" key="3">
    <source>
        <dbReference type="Proteomes" id="UP000325641"/>
    </source>
</evidence>
<proteinExistence type="predicted"/>
<dbReference type="InterPro" id="IPR046574">
    <property type="entry name" value="DUF6634"/>
</dbReference>
<protein>
    <submittedName>
        <fullName evidence="2">Uncharacterized protein</fullName>
    </submittedName>
</protein>
<evidence type="ECO:0000256" key="1">
    <source>
        <dbReference type="SAM" id="MobiDB-lite"/>
    </source>
</evidence>
<feature type="region of interest" description="Disordered" evidence="1">
    <location>
        <begin position="1"/>
        <end position="22"/>
    </location>
</feature>
<organism evidence="2 3">
    <name type="scientific">Bradyrhizobium betae</name>
    <dbReference type="NCBI Taxonomy" id="244734"/>
    <lineage>
        <taxon>Bacteria</taxon>
        <taxon>Pseudomonadati</taxon>
        <taxon>Pseudomonadota</taxon>
        <taxon>Alphaproteobacteria</taxon>
        <taxon>Hyphomicrobiales</taxon>
        <taxon>Nitrobacteraceae</taxon>
        <taxon>Bradyrhizobium</taxon>
    </lineage>
</organism>
<accession>A0A5P6P6R3</accession>
<evidence type="ECO:0000313" key="2">
    <source>
        <dbReference type="EMBL" id="QFI74067.1"/>
    </source>
</evidence>
<gene>
    <name evidence="2" type="ORF">F8237_17645</name>
</gene>
<dbReference type="OrthoDB" id="8238197at2"/>
<dbReference type="EMBL" id="CP044543">
    <property type="protein sequence ID" value="QFI74067.1"/>
    <property type="molecule type" value="Genomic_DNA"/>
</dbReference>
<sequence>MSLKEELGTDIESYLRGEQPSQDAMTKAARIDDWAPLISRGLRGGYVMTLVGKVSNHPAVADGKVTETSEICWLDRERRWARTRSRLWLLGEPEGSEIAVDGLEL</sequence>
<dbReference type="Proteomes" id="UP000325641">
    <property type="component" value="Chromosome"/>
</dbReference>
<dbReference type="RefSeq" id="WP_151646622.1">
    <property type="nucleotide sequence ID" value="NZ_CP044543.1"/>
</dbReference>
<dbReference type="AlphaFoldDB" id="A0A5P6P6R3"/>